<evidence type="ECO:0000313" key="2">
    <source>
        <dbReference type="Proteomes" id="UP000324222"/>
    </source>
</evidence>
<protein>
    <submittedName>
        <fullName evidence="1">Uncharacterized protein</fullName>
    </submittedName>
</protein>
<gene>
    <name evidence="1" type="ORF">E2C01_062118</name>
</gene>
<dbReference type="AlphaFoldDB" id="A0A5B7H5L9"/>
<sequence length="61" mass="7091">MKCEMVVLVDRDPLIVGHDERLKNEEFLNRPRLFAAPFLHQSRGHQHPFYGASTLLLLYNG</sequence>
<dbReference type="EMBL" id="VSRR010026988">
    <property type="protein sequence ID" value="MPC67931.1"/>
    <property type="molecule type" value="Genomic_DNA"/>
</dbReference>
<accession>A0A5B7H5L9</accession>
<organism evidence="1 2">
    <name type="scientific">Portunus trituberculatus</name>
    <name type="common">Swimming crab</name>
    <name type="synonym">Neptunus trituberculatus</name>
    <dbReference type="NCBI Taxonomy" id="210409"/>
    <lineage>
        <taxon>Eukaryota</taxon>
        <taxon>Metazoa</taxon>
        <taxon>Ecdysozoa</taxon>
        <taxon>Arthropoda</taxon>
        <taxon>Crustacea</taxon>
        <taxon>Multicrustacea</taxon>
        <taxon>Malacostraca</taxon>
        <taxon>Eumalacostraca</taxon>
        <taxon>Eucarida</taxon>
        <taxon>Decapoda</taxon>
        <taxon>Pleocyemata</taxon>
        <taxon>Brachyura</taxon>
        <taxon>Eubrachyura</taxon>
        <taxon>Portunoidea</taxon>
        <taxon>Portunidae</taxon>
        <taxon>Portuninae</taxon>
        <taxon>Portunus</taxon>
    </lineage>
</organism>
<comment type="caution">
    <text evidence="1">The sequence shown here is derived from an EMBL/GenBank/DDBJ whole genome shotgun (WGS) entry which is preliminary data.</text>
</comment>
<name>A0A5B7H5L9_PORTR</name>
<dbReference type="Proteomes" id="UP000324222">
    <property type="component" value="Unassembled WGS sequence"/>
</dbReference>
<proteinExistence type="predicted"/>
<reference evidence="1 2" key="1">
    <citation type="submission" date="2019-05" db="EMBL/GenBank/DDBJ databases">
        <title>Another draft genome of Portunus trituberculatus and its Hox gene families provides insights of decapod evolution.</title>
        <authorList>
            <person name="Jeong J.-H."/>
            <person name="Song I."/>
            <person name="Kim S."/>
            <person name="Choi T."/>
            <person name="Kim D."/>
            <person name="Ryu S."/>
            <person name="Kim W."/>
        </authorList>
    </citation>
    <scope>NUCLEOTIDE SEQUENCE [LARGE SCALE GENOMIC DNA]</scope>
    <source>
        <tissue evidence="1">Muscle</tissue>
    </source>
</reference>
<evidence type="ECO:0000313" key="1">
    <source>
        <dbReference type="EMBL" id="MPC67931.1"/>
    </source>
</evidence>
<keyword evidence="2" id="KW-1185">Reference proteome</keyword>